<accession>A0A918MZ52</accession>
<dbReference type="InterPro" id="IPR050299">
    <property type="entry name" value="YjjX_NTPase"/>
</dbReference>
<dbReference type="GO" id="GO:0000166">
    <property type="term" value="F:nucleotide binding"/>
    <property type="evidence" value="ECO:0007669"/>
    <property type="project" value="UniProtKB-KW"/>
</dbReference>
<keyword evidence="8" id="KW-0464">Manganese</keyword>
<feature type="domain" description="Non-canonical purine NTP phosphatase/PRRC1" evidence="13">
    <location>
        <begin position="7"/>
        <end position="171"/>
    </location>
</feature>
<keyword evidence="6" id="KW-0460">Magnesium</keyword>
<evidence type="ECO:0000256" key="3">
    <source>
        <dbReference type="ARBA" id="ARBA00022723"/>
    </source>
</evidence>
<organism evidence="14 15">
    <name type="scientific">Alteromonas halophila</name>
    <dbReference type="NCBI Taxonomy" id="516698"/>
    <lineage>
        <taxon>Bacteria</taxon>
        <taxon>Pseudomonadati</taxon>
        <taxon>Pseudomonadota</taxon>
        <taxon>Gammaproteobacteria</taxon>
        <taxon>Alteromonadales</taxon>
        <taxon>Alteromonadaceae</taxon>
        <taxon>Alteromonas/Salinimonas group</taxon>
        <taxon>Alteromonas</taxon>
    </lineage>
</organism>
<comment type="caution">
    <text evidence="14">The sequence shown here is derived from an EMBL/GenBank/DDBJ whole genome shotgun (WGS) entry which is preliminary data.</text>
</comment>
<keyword evidence="15" id="KW-1185">Reference proteome</keyword>
<dbReference type="GO" id="GO:0103023">
    <property type="term" value="F:ITPase activity"/>
    <property type="evidence" value="ECO:0007669"/>
    <property type="project" value="UniProtKB-EC"/>
</dbReference>
<evidence type="ECO:0000259" key="13">
    <source>
        <dbReference type="Pfam" id="PF01931"/>
    </source>
</evidence>
<dbReference type="InterPro" id="IPR029001">
    <property type="entry name" value="ITPase-like_fam"/>
</dbReference>
<dbReference type="InterPro" id="IPR002786">
    <property type="entry name" value="Non_canon_purine_NTPase"/>
</dbReference>
<dbReference type="GO" id="GO:0046872">
    <property type="term" value="F:metal ion binding"/>
    <property type="evidence" value="ECO:0007669"/>
    <property type="project" value="UniProtKB-KW"/>
</dbReference>
<evidence type="ECO:0000256" key="4">
    <source>
        <dbReference type="ARBA" id="ARBA00022741"/>
    </source>
</evidence>
<evidence type="ECO:0000256" key="6">
    <source>
        <dbReference type="ARBA" id="ARBA00022842"/>
    </source>
</evidence>
<name>A0A918MZ52_9ALTE</name>
<evidence type="ECO:0000256" key="7">
    <source>
        <dbReference type="ARBA" id="ARBA00023080"/>
    </source>
</evidence>
<evidence type="ECO:0000256" key="2">
    <source>
        <dbReference type="ARBA" id="ARBA00001946"/>
    </source>
</evidence>
<reference evidence="14" key="1">
    <citation type="journal article" date="2014" name="Int. J. Syst. Evol. Microbiol.">
        <title>Complete genome sequence of Corynebacterium casei LMG S-19264T (=DSM 44701T), isolated from a smear-ripened cheese.</title>
        <authorList>
            <consortium name="US DOE Joint Genome Institute (JGI-PGF)"/>
            <person name="Walter F."/>
            <person name="Albersmeier A."/>
            <person name="Kalinowski J."/>
            <person name="Ruckert C."/>
        </authorList>
    </citation>
    <scope>NUCLEOTIDE SEQUENCE</scope>
    <source>
        <strain evidence="14">KCTC 22164</strain>
    </source>
</reference>
<proteinExistence type="inferred from homology"/>
<keyword evidence="4" id="KW-0547">Nucleotide-binding</keyword>
<evidence type="ECO:0000313" key="15">
    <source>
        <dbReference type="Proteomes" id="UP000631300"/>
    </source>
</evidence>
<evidence type="ECO:0000256" key="8">
    <source>
        <dbReference type="ARBA" id="ARBA00023211"/>
    </source>
</evidence>
<gene>
    <name evidence="14" type="ORF">GCM10007391_26350</name>
</gene>
<evidence type="ECO:0000256" key="10">
    <source>
        <dbReference type="ARBA" id="ARBA00048174"/>
    </source>
</evidence>
<comment type="catalytic activity">
    <reaction evidence="11">
        <text>XTP + H2O = XDP + phosphate + H(+)</text>
        <dbReference type="Rhea" id="RHEA:28406"/>
        <dbReference type="ChEBI" id="CHEBI:15377"/>
        <dbReference type="ChEBI" id="CHEBI:15378"/>
        <dbReference type="ChEBI" id="CHEBI:43474"/>
        <dbReference type="ChEBI" id="CHEBI:59884"/>
        <dbReference type="ChEBI" id="CHEBI:61314"/>
        <dbReference type="EC" id="3.6.1.73"/>
    </reaction>
</comment>
<dbReference type="RefSeq" id="WP_189407179.1">
    <property type="nucleotide sequence ID" value="NZ_BMXP01000007.1"/>
</dbReference>
<dbReference type="AlphaFoldDB" id="A0A918MZ52"/>
<dbReference type="GO" id="GO:0006772">
    <property type="term" value="P:thiamine metabolic process"/>
    <property type="evidence" value="ECO:0007669"/>
    <property type="project" value="TreeGrafter"/>
</dbReference>
<dbReference type="Proteomes" id="UP000631300">
    <property type="component" value="Unassembled WGS sequence"/>
</dbReference>
<dbReference type="InterPro" id="IPR026533">
    <property type="entry name" value="NTPase/PRRC1"/>
</dbReference>
<comment type="cofactor">
    <cofactor evidence="1">
        <name>Mn(2+)</name>
        <dbReference type="ChEBI" id="CHEBI:29035"/>
    </cofactor>
</comment>
<dbReference type="Pfam" id="PF01931">
    <property type="entry name" value="NTPase_I-T"/>
    <property type="match status" value="1"/>
</dbReference>
<evidence type="ECO:0000313" key="14">
    <source>
        <dbReference type="EMBL" id="GGW90790.1"/>
    </source>
</evidence>
<evidence type="ECO:0000256" key="11">
    <source>
        <dbReference type="ARBA" id="ARBA00048781"/>
    </source>
</evidence>
<dbReference type="PANTHER" id="PTHR34699">
    <property type="match status" value="1"/>
</dbReference>
<evidence type="ECO:0000256" key="9">
    <source>
        <dbReference type="ARBA" id="ARBA00038901"/>
    </source>
</evidence>
<sequence length="179" mass="19484">MSQLIVGSTNPVKVNAIAVVLCDMLESEFEVIAASVPSGVPDQPMNEETTREGAINRVKACLKEFEDESPTAWYAAIEGGVDVLDDGPATFAYVALYHQGRWSVTRSTSLPLPAQVYQALEAGEELGDVMDRLFATENVKQKGGAIGLFTHHYVTRQDVYELAVSLAMAPFHFPDLYTG</sequence>
<dbReference type="EC" id="3.6.1.73" evidence="9"/>
<dbReference type="EMBL" id="BMXP01000007">
    <property type="protein sequence ID" value="GGW90790.1"/>
    <property type="molecule type" value="Genomic_DNA"/>
</dbReference>
<dbReference type="NCBIfam" id="NF003459">
    <property type="entry name" value="PRK05074.1"/>
    <property type="match status" value="1"/>
</dbReference>
<evidence type="ECO:0000256" key="1">
    <source>
        <dbReference type="ARBA" id="ARBA00001936"/>
    </source>
</evidence>
<keyword evidence="3" id="KW-0479">Metal-binding</keyword>
<dbReference type="FunFam" id="3.90.950.10:FF:000002">
    <property type="entry name" value="Inosine/xanthosine triphosphatase"/>
    <property type="match status" value="1"/>
</dbReference>
<dbReference type="Gene3D" id="3.90.950.10">
    <property type="match status" value="1"/>
</dbReference>
<reference evidence="14" key="2">
    <citation type="submission" date="2020-09" db="EMBL/GenBank/DDBJ databases">
        <authorList>
            <person name="Sun Q."/>
            <person name="Kim S."/>
        </authorList>
    </citation>
    <scope>NUCLEOTIDE SEQUENCE</scope>
    <source>
        <strain evidence="14">KCTC 22164</strain>
    </source>
</reference>
<comment type="catalytic activity">
    <reaction evidence="10">
        <text>ITP + H2O = IDP + phosphate + H(+)</text>
        <dbReference type="Rhea" id="RHEA:28330"/>
        <dbReference type="ChEBI" id="CHEBI:15377"/>
        <dbReference type="ChEBI" id="CHEBI:15378"/>
        <dbReference type="ChEBI" id="CHEBI:43474"/>
        <dbReference type="ChEBI" id="CHEBI:58280"/>
        <dbReference type="ChEBI" id="CHEBI:61402"/>
        <dbReference type="EC" id="3.6.1.73"/>
    </reaction>
</comment>
<comment type="similarity">
    <text evidence="12">Belongs to the YjjX NTPase family.</text>
</comment>
<dbReference type="SUPFAM" id="SSF52972">
    <property type="entry name" value="ITPase-like"/>
    <property type="match status" value="1"/>
</dbReference>
<dbReference type="PANTHER" id="PTHR34699:SF2">
    <property type="entry name" value="NON-CANONICAL PURINE NTP PHOSPHATASE_PRRC1 DOMAIN-CONTAINING PROTEIN"/>
    <property type="match status" value="1"/>
</dbReference>
<dbReference type="GO" id="GO:0009117">
    <property type="term" value="P:nucleotide metabolic process"/>
    <property type="evidence" value="ECO:0007669"/>
    <property type="project" value="UniProtKB-KW"/>
</dbReference>
<comment type="cofactor">
    <cofactor evidence="2">
        <name>Mg(2+)</name>
        <dbReference type="ChEBI" id="CHEBI:18420"/>
    </cofactor>
</comment>
<keyword evidence="7" id="KW-0546">Nucleotide metabolism</keyword>
<protein>
    <recommendedName>
        <fullName evidence="9">inosine/xanthosine triphosphatase</fullName>
        <ecNumber evidence="9">3.6.1.73</ecNumber>
    </recommendedName>
</protein>
<evidence type="ECO:0000256" key="12">
    <source>
        <dbReference type="ARBA" id="ARBA00060855"/>
    </source>
</evidence>
<keyword evidence="5" id="KW-0378">Hydrolase</keyword>
<dbReference type="NCBIfam" id="TIGR00258">
    <property type="entry name" value="inosine/xanthosine triphosphatase"/>
    <property type="match status" value="1"/>
</dbReference>
<evidence type="ECO:0000256" key="5">
    <source>
        <dbReference type="ARBA" id="ARBA00022801"/>
    </source>
</evidence>